<gene>
    <name evidence="1" type="ORF">KHX87_06645</name>
</gene>
<dbReference type="EMBL" id="JAGZFP010000017">
    <property type="protein sequence ID" value="MBS5358767.1"/>
    <property type="molecule type" value="Genomic_DNA"/>
</dbReference>
<comment type="caution">
    <text evidence="1">The sequence shown here is derived from an EMBL/GenBank/DDBJ whole genome shotgun (WGS) entry which is preliminary data.</text>
</comment>
<sequence length="100" mass="11580">MSILPIGTIVYLKEGSQKLMILNRGVTIDQNGESVLFDYSAAFYPIGLNPEQLFYFNREDVDKVVYPGYSDEEEERFAEIYQRWLDENSETIKKGVTKSK</sequence>
<organism evidence="1 2">
    <name type="scientific">Streptococcus parasanguinis</name>
    <dbReference type="NCBI Taxonomy" id="1318"/>
    <lineage>
        <taxon>Bacteria</taxon>
        <taxon>Bacillati</taxon>
        <taxon>Bacillota</taxon>
        <taxon>Bacilli</taxon>
        <taxon>Lactobacillales</taxon>
        <taxon>Streptococcaceae</taxon>
        <taxon>Streptococcus</taxon>
    </lineage>
</organism>
<evidence type="ECO:0000313" key="2">
    <source>
        <dbReference type="Proteomes" id="UP000709219"/>
    </source>
</evidence>
<evidence type="ECO:0000313" key="1">
    <source>
        <dbReference type="EMBL" id="MBS5358767.1"/>
    </source>
</evidence>
<accession>A0A414PGN8</accession>
<name>A0A414PGN8_STRPA</name>
<dbReference type="Proteomes" id="UP000709219">
    <property type="component" value="Unassembled WGS sequence"/>
</dbReference>
<dbReference type="InterPro" id="IPR025233">
    <property type="entry name" value="DUF4176"/>
</dbReference>
<dbReference type="RefSeq" id="WP_049491006.1">
    <property type="nucleotide sequence ID" value="NZ_JACLQX010000001.1"/>
</dbReference>
<proteinExistence type="predicted"/>
<protein>
    <submittedName>
        <fullName evidence="1">DUF4176 domain-containing protein</fullName>
    </submittedName>
</protein>
<dbReference type="Pfam" id="PF13780">
    <property type="entry name" value="DUF4176"/>
    <property type="match status" value="1"/>
</dbReference>
<reference evidence="1" key="1">
    <citation type="submission" date="2021-02" db="EMBL/GenBank/DDBJ databases">
        <title>Infant gut strain persistence is associated with maternal origin, phylogeny, and functional potential including surface adhesion and iron acquisition.</title>
        <authorList>
            <person name="Lou Y.C."/>
        </authorList>
    </citation>
    <scope>NUCLEOTIDE SEQUENCE</scope>
    <source>
        <strain evidence="1">L3_098_011G1_dasL3_098_011G1_concoct_7</strain>
    </source>
</reference>
<dbReference type="AlphaFoldDB" id="A0A414PGN8"/>